<organism evidence="6 7">
    <name type="scientific">Periconia macrospinosa</name>
    <dbReference type="NCBI Taxonomy" id="97972"/>
    <lineage>
        <taxon>Eukaryota</taxon>
        <taxon>Fungi</taxon>
        <taxon>Dikarya</taxon>
        <taxon>Ascomycota</taxon>
        <taxon>Pezizomycotina</taxon>
        <taxon>Dothideomycetes</taxon>
        <taxon>Pleosporomycetidae</taxon>
        <taxon>Pleosporales</taxon>
        <taxon>Massarineae</taxon>
        <taxon>Periconiaceae</taxon>
        <taxon>Periconia</taxon>
    </lineage>
</organism>
<dbReference type="EMBL" id="KZ805399">
    <property type="protein sequence ID" value="PVH99123.1"/>
    <property type="molecule type" value="Genomic_DNA"/>
</dbReference>
<dbReference type="Pfam" id="PF00067">
    <property type="entry name" value="p450"/>
    <property type="match status" value="1"/>
</dbReference>
<dbReference type="PRINTS" id="PR00465">
    <property type="entry name" value="EP450IV"/>
</dbReference>
<dbReference type="InterPro" id="IPR036396">
    <property type="entry name" value="Cyt_P450_sf"/>
</dbReference>
<dbReference type="GO" id="GO:0020037">
    <property type="term" value="F:heme binding"/>
    <property type="evidence" value="ECO:0007669"/>
    <property type="project" value="InterPro"/>
</dbReference>
<evidence type="ECO:0008006" key="8">
    <source>
        <dbReference type="Google" id="ProtNLM"/>
    </source>
</evidence>
<dbReference type="OrthoDB" id="3945418at2759"/>
<evidence type="ECO:0000256" key="2">
    <source>
        <dbReference type="ARBA" id="ARBA00010617"/>
    </source>
</evidence>
<dbReference type="InterPro" id="IPR002403">
    <property type="entry name" value="Cyt_P450_E_grp-IV"/>
</dbReference>
<dbReference type="AlphaFoldDB" id="A0A2V1DNB8"/>
<evidence type="ECO:0000313" key="6">
    <source>
        <dbReference type="EMBL" id="PVH99123.1"/>
    </source>
</evidence>
<dbReference type="Proteomes" id="UP000244855">
    <property type="component" value="Unassembled WGS sequence"/>
</dbReference>
<feature type="binding site" description="axial binding residue" evidence="5">
    <location>
        <position position="47"/>
    </location>
    <ligand>
        <name>heme</name>
        <dbReference type="ChEBI" id="CHEBI:30413"/>
    </ligand>
    <ligandPart>
        <name>Fe</name>
        <dbReference type="ChEBI" id="CHEBI:18248"/>
    </ligandPart>
</feature>
<evidence type="ECO:0000313" key="7">
    <source>
        <dbReference type="Proteomes" id="UP000244855"/>
    </source>
</evidence>
<dbReference type="SUPFAM" id="SSF48264">
    <property type="entry name" value="Cytochrome P450"/>
    <property type="match status" value="1"/>
</dbReference>
<dbReference type="GO" id="GO:0004497">
    <property type="term" value="F:monooxygenase activity"/>
    <property type="evidence" value="ECO:0007669"/>
    <property type="project" value="InterPro"/>
</dbReference>
<dbReference type="GO" id="GO:0016705">
    <property type="term" value="F:oxidoreductase activity, acting on paired donors, with incorporation or reduction of molecular oxygen"/>
    <property type="evidence" value="ECO:0007669"/>
    <property type="project" value="InterPro"/>
</dbReference>
<name>A0A2V1DNB8_9PLEO</name>
<feature type="non-terminal residue" evidence="6">
    <location>
        <position position="1"/>
    </location>
</feature>
<keyword evidence="3 5" id="KW-0479">Metal-binding</keyword>
<dbReference type="Gene3D" id="1.10.630.10">
    <property type="entry name" value="Cytochrome P450"/>
    <property type="match status" value="1"/>
</dbReference>
<reference evidence="6 7" key="1">
    <citation type="journal article" date="2018" name="Sci. Rep.">
        <title>Comparative genomics provides insights into the lifestyle and reveals functional heterogeneity of dark septate endophytic fungi.</title>
        <authorList>
            <person name="Knapp D.G."/>
            <person name="Nemeth J.B."/>
            <person name="Barry K."/>
            <person name="Hainaut M."/>
            <person name="Henrissat B."/>
            <person name="Johnson J."/>
            <person name="Kuo A."/>
            <person name="Lim J.H.P."/>
            <person name="Lipzen A."/>
            <person name="Nolan M."/>
            <person name="Ohm R.A."/>
            <person name="Tamas L."/>
            <person name="Grigoriev I.V."/>
            <person name="Spatafora J.W."/>
            <person name="Nagy L.G."/>
            <person name="Kovacs G.M."/>
        </authorList>
    </citation>
    <scope>NUCLEOTIDE SEQUENCE [LARGE SCALE GENOMIC DNA]</scope>
    <source>
        <strain evidence="6 7">DSE2036</strain>
    </source>
</reference>
<gene>
    <name evidence="6" type="ORF">DM02DRAFT_480706</name>
</gene>
<evidence type="ECO:0000256" key="1">
    <source>
        <dbReference type="ARBA" id="ARBA00001971"/>
    </source>
</evidence>
<comment type="similarity">
    <text evidence="2">Belongs to the cytochrome P450 family.</text>
</comment>
<dbReference type="STRING" id="97972.A0A2V1DNB8"/>
<feature type="non-terminal residue" evidence="6">
    <location>
        <position position="50"/>
    </location>
</feature>
<proteinExistence type="inferred from homology"/>
<keyword evidence="5" id="KW-0349">Heme</keyword>
<sequence>SIHHNEEYFPEPFIFKPERWMGKEPGTMDRKSSLEAFSPFSVDSRACPGK</sequence>
<accession>A0A2V1DNB8</accession>
<protein>
    <recommendedName>
        <fullName evidence="8">Cytochrome P450</fullName>
    </recommendedName>
</protein>
<evidence type="ECO:0000256" key="5">
    <source>
        <dbReference type="PIRSR" id="PIRSR602403-1"/>
    </source>
</evidence>
<evidence type="ECO:0000256" key="3">
    <source>
        <dbReference type="ARBA" id="ARBA00022723"/>
    </source>
</evidence>
<keyword evidence="4 5" id="KW-0408">Iron</keyword>
<evidence type="ECO:0000256" key="4">
    <source>
        <dbReference type="ARBA" id="ARBA00023004"/>
    </source>
</evidence>
<dbReference type="GO" id="GO:0005506">
    <property type="term" value="F:iron ion binding"/>
    <property type="evidence" value="ECO:0007669"/>
    <property type="project" value="InterPro"/>
</dbReference>
<comment type="cofactor">
    <cofactor evidence="1 5">
        <name>heme</name>
        <dbReference type="ChEBI" id="CHEBI:30413"/>
    </cofactor>
</comment>
<dbReference type="InterPro" id="IPR001128">
    <property type="entry name" value="Cyt_P450"/>
</dbReference>
<keyword evidence="7" id="KW-1185">Reference proteome</keyword>